<evidence type="ECO:0000313" key="3">
    <source>
        <dbReference type="Proteomes" id="UP000569092"/>
    </source>
</evidence>
<dbReference type="InterPro" id="IPR031325">
    <property type="entry name" value="RHS_repeat"/>
</dbReference>
<dbReference type="Gene3D" id="2.180.10.10">
    <property type="entry name" value="RHS repeat-associated core"/>
    <property type="match status" value="1"/>
</dbReference>
<accession>A0A7W8J676</accession>
<protein>
    <submittedName>
        <fullName evidence="2">YD repeat-containing protein</fullName>
    </submittedName>
</protein>
<organism evidence="2 3">
    <name type="scientific">Tunturiibacter lichenicola</name>
    <dbReference type="NCBI Taxonomy" id="2051959"/>
    <lineage>
        <taxon>Bacteria</taxon>
        <taxon>Pseudomonadati</taxon>
        <taxon>Acidobacteriota</taxon>
        <taxon>Terriglobia</taxon>
        <taxon>Terriglobales</taxon>
        <taxon>Acidobacteriaceae</taxon>
        <taxon>Tunturiibacter</taxon>
    </lineage>
</organism>
<sequence length="308" mass="33053">MESYTYDANGNVRTKTDARALGITYAYDPLNRLLTKTPSPQNGATYTYNYDEKTVSWNTFALTNTIGRLSSSSATYGGVYSRYSYFYDAMGRQAGRHFQVPNATGTSVNTSTGSNGENYDLAGNVKFIDNGGGIYVTETRDAAGHVTAASSNKATTALLGTVYSHQIFANATYSPFGALSSRVLGNGLTESRTYDKRGRMNAKSQFQAGSSIGYNVSLTYYPNGNVNSANDSINGNWTYTYYPLNQLKGATSAAGLILGWTYDSFGNRKTQTASGTGSAPQPSFTDSGNTNRADARGALLTTRPEMSP</sequence>
<dbReference type="Pfam" id="PF05593">
    <property type="entry name" value="RHS_repeat"/>
    <property type="match status" value="1"/>
</dbReference>
<dbReference type="EMBL" id="JACHDZ010000001">
    <property type="protein sequence ID" value="MBB5343285.1"/>
    <property type="molecule type" value="Genomic_DNA"/>
</dbReference>
<name>A0A7W8J676_9BACT</name>
<evidence type="ECO:0000313" key="2">
    <source>
        <dbReference type="EMBL" id="MBB5343285.1"/>
    </source>
</evidence>
<feature type="region of interest" description="Disordered" evidence="1">
    <location>
        <begin position="270"/>
        <end position="308"/>
    </location>
</feature>
<feature type="compositionally biased region" description="Polar residues" evidence="1">
    <location>
        <begin position="270"/>
        <end position="292"/>
    </location>
</feature>
<evidence type="ECO:0000256" key="1">
    <source>
        <dbReference type="SAM" id="MobiDB-lite"/>
    </source>
</evidence>
<reference evidence="2 3" key="1">
    <citation type="submission" date="2020-08" db="EMBL/GenBank/DDBJ databases">
        <title>Genomic Encyclopedia of Type Strains, Phase IV (KMG-V): Genome sequencing to study the core and pangenomes of soil and plant-associated prokaryotes.</title>
        <authorList>
            <person name="Whitman W."/>
        </authorList>
    </citation>
    <scope>NUCLEOTIDE SEQUENCE [LARGE SCALE GENOMIC DNA]</scope>
    <source>
        <strain evidence="2 3">M8US30</strain>
    </source>
</reference>
<gene>
    <name evidence="2" type="ORF">HDF10_001235</name>
</gene>
<proteinExistence type="predicted"/>
<comment type="caution">
    <text evidence="2">The sequence shown here is derived from an EMBL/GenBank/DDBJ whole genome shotgun (WGS) entry which is preliminary data.</text>
</comment>
<dbReference type="Proteomes" id="UP000569092">
    <property type="component" value="Unassembled WGS sequence"/>
</dbReference>
<dbReference type="AlphaFoldDB" id="A0A7W8J676"/>